<sequence>MPHLGSQAVGHTGPLSGCVTDCAIAYSVMAGPDRRMSNTWAQPRVEIVGYNNTEALRGKRLGVYRPFFEHCDDQIAKSCNETVQKLVQNYGCEVVEIRIPRLDELKTAHFITICTESLLGTHQMKPEDQGNLQPSVRSVFGLAKNFTADDVARAMRLRTYFMKYMNEHVFTECDVVVTPTTGEVAGPVLGYPHGEDILDGELTGRIMRFAQIGNFTGIPAITVPASYTDEGLPIGIQFMSKWWDELTLFQMASAVEIECEKRKPELYMPVLKQ</sequence>
<dbReference type="InterPro" id="IPR036928">
    <property type="entry name" value="AS_sf"/>
</dbReference>
<dbReference type="AlphaFoldDB" id="A0A0L0FSX6"/>
<dbReference type="STRING" id="667725.A0A0L0FSX6"/>
<dbReference type="PANTHER" id="PTHR11895:SF67">
    <property type="entry name" value="AMIDASE DOMAIN-CONTAINING PROTEIN"/>
    <property type="match status" value="1"/>
</dbReference>
<accession>A0A0L0FSX6</accession>
<evidence type="ECO:0000313" key="2">
    <source>
        <dbReference type="EMBL" id="KNC79917.1"/>
    </source>
</evidence>
<protein>
    <recommendedName>
        <fullName evidence="1">Amidase domain-containing protein</fullName>
    </recommendedName>
</protein>
<dbReference type="eggNOG" id="KOG1211">
    <property type="taxonomic scope" value="Eukaryota"/>
</dbReference>
<proteinExistence type="predicted"/>
<dbReference type="Gene3D" id="3.90.1300.10">
    <property type="entry name" value="Amidase signature (AS) domain"/>
    <property type="match status" value="1"/>
</dbReference>
<organism evidence="2 3">
    <name type="scientific">Sphaeroforma arctica JP610</name>
    <dbReference type="NCBI Taxonomy" id="667725"/>
    <lineage>
        <taxon>Eukaryota</taxon>
        <taxon>Ichthyosporea</taxon>
        <taxon>Ichthyophonida</taxon>
        <taxon>Sphaeroforma</taxon>
    </lineage>
</organism>
<dbReference type="InterPro" id="IPR023631">
    <property type="entry name" value="Amidase_dom"/>
</dbReference>
<name>A0A0L0FSX6_9EUKA</name>
<dbReference type="GeneID" id="25908212"/>
<reference evidence="2 3" key="1">
    <citation type="submission" date="2011-02" db="EMBL/GenBank/DDBJ databases">
        <title>The Genome Sequence of Sphaeroforma arctica JP610.</title>
        <authorList>
            <consortium name="The Broad Institute Genome Sequencing Platform"/>
            <person name="Russ C."/>
            <person name="Cuomo C."/>
            <person name="Young S.K."/>
            <person name="Zeng Q."/>
            <person name="Gargeya S."/>
            <person name="Alvarado L."/>
            <person name="Berlin A."/>
            <person name="Chapman S.B."/>
            <person name="Chen Z."/>
            <person name="Freedman E."/>
            <person name="Gellesch M."/>
            <person name="Goldberg J."/>
            <person name="Griggs A."/>
            <person name="Gujja S."/>
            <person name="Heilman E."/>
            <person name="Heiman D."/>
            <person name="Howarth C."/>
            <person name="Mehta T."/>
            <person name="Neiman D."/>
            <person name="Pearson M."/>
            <person name="Roberts A."/>
            <person name="Saif S."/>
            <person name="Shea T."/>
            <person name="Shenoy N."/>
            <person name="Sisk P."/>
            <person name="Stolte C."/>
            <person name="Sykes S."/>
            <person name="White J."/>
            <person name="Yandava C."/>
            <person name="Burger G."/>
            <person name="Gray M.W."/>
            <person name="Holland P.W.H."/>
            <person name="King N."/>
            <person name="Lang F.B.F."/>
            <person name="Roger A.J."/>
            <person name="Ruiz-Trillo I."/>
            <person name="Haas B."/>
            <person name="Nusbaum C."/>
            <person name="Birren B."/>
        </authorList>
    </citation>
    <scope>NUCLEOTIDE SEQUENCE [LARGE SCALE GENOMIC DNA]</scope>
    <source>
        <strain evidence="2 3">JP610</strain>
    </source>
</reference>
<dbReference type="OrthoDB" id="421993at2759"/>
<dbReference type="RefSeq" id="XP_014153819.1">
    <property type="nucleotide sequence ID" value="XM_014298344.1"/>
</dbReference>
<dbReference type="EMBL" id="KQ242225">
    <property type="protein sequence ID" value="KNC79917.1"/>
    <property type="molecule type" value="Genomic_DNA"/>
</dbReference>
<feature type="domain" description="Amidase" evidence="1">
    <location>
        <begin position="10"/>
        <end position="248"/>
    </location>
</feature>
<dbReference type="SUPFAM" id="SSF75304">
    <property type="entry name" value="Amidase signature (AS) enzymes"/>
    <property type="match status" value="1"/>
</dbReference>
<evidence type="ECO:0000313" key="3">
    <source>
        <dbReference type="Proteomes" id="UP000054560"/>
    </source>
</evidence>
<dbReference type="Proteomes" id="UP000054560">
    <property type="component" value="Unassembled WGS sequence"/>
</dbReference>
<dbReference type="Pfam" id="PF01425">
    <property type="entry name" value="Amidase"/>
    <property type="match status" value="1"/>
</dbReference>
<dbReference type="PANTHER" id="PTHR11895">
    <property type="entry name" value="TRANSAMIDASE"/>
    <property type="match status" value="1"/>
</dbReference>
<dbReference type="GO" id="GO:0003824">
    <property type="term" value="F:catalytic activity"/>
    <property type="evidence" value="ECO:0007669"/>
    <property type="project" value="InterPro"/>
</dbReference>
<keyword evidence="3" id="KW-1185">Reference proteome</keyword>
<gene>
    <name evidence="2" type="ORF">SARC_07708</name>
</gene>
<dbReference type="InterPro" id="IPR000120">
    <property type="entry name" value="Amidase"/>
</dbReference>
<evidence type="ECO:0000259" key="1">
    <source>
        <dbReference type="Pfam" id="PF01425"/>
    </source>
</evidence>